<comment type="caution">
    <text evidence="5">The sequence shown here is derived from an EMBL/GenBank/DDBJ whole genome shotgun (WGS) entry which is preliminary data.</text>
</comment>
<sequence length="386" mass="42260">MGEAEVIERVAVRTFTTSACTAVDPEGHRHPAPEHEVTEALLEITDTDGATGYCQIQADHLRPAVLDKHVRPVLLGQDPWDRERLWRLLGRRQRGSGGGFTDRALGFVDTALWDLVARKAGLPAWKLAGGARDRIPAYGSTMCGDTDGLATPGDYADFAKHLVSIGYRAIKLHTWMPPVPGAPSVSRDIEACQAVREAVGPDVELMLDASHWYSRTEALRLGKALEELDFYWFEEPMEEASISSYRWLAEQLAIPVIGPEVAWGKHLTRAEWITAGACDVLRAGPVGAGGITPVLKTVHLAESFNMDCEIHGNGSASLTVLGATDAGRWYERGLLHPHVDFDRVPPHRNSIADALDENGNVAFSVRPGIGDDWNFDHLGSHTVETW</sequence>
<keyword evidence="3" id="KW-0460">Magnesium</keyword>
<organism evidence="5 6">
    <name type="scientific">Lentzea alba</name>
    <dbReference type="NCBI Taxonomy" id="2714351"/>
    <lineage>
        <taxon>Bacteria</taxon>
        <taxon>Bacillati</taxon>
        <taxon>Actinomycetota</taxon>
        <taxon>Actinomycetes</taxon>
        <taxon>Pseudonocardiales</taxon>
        <taxon>Pseudonocardiaceae</taxon>
        <taxon>Lentzea</taxon>
    </lineage>
</organism>
<proteinExistence type="predicted"/>
<comment type="cofactor">
    <cofactor evidence="1">
        <name>Mg(2+)</name>
        <dbReference type="ChEBI" id="CHEBI:18420"/>
    </cofactor>
</comment>
<dbReference type="SMART" id="SM00922">
    <property type="entry name" value="MR_MLE"/>
    <property type="match status" value="1"/>
</dbReference>
<evidence type="ECO:0000259" key="4">
    <source>
        <dbReference type="SMART" id="SM00922"/>
    </source>
</evidence>
<accession>A0A7C9RVT6</accession>
<dbReference type="SFLD" id="SFLDS00001">
    <property type="entry name" value="Enolase"/>
    <property type="match status" value="1"/>
</dbReference>
<evidence type="ECO:0000256" key="1">
    <source>
        <dbReference type="ARBA" id="ARBA00001946"/>
    </source>
</evidence>
<dbReference type="InterPro" id="IPR046945">
    <property type="entry name" value="RHMD-like"/>
</dbReference>
<dbReference type="AlphaFoldDB" id="A0A7C9RVT6"/>
<dbReference type="Pfam" id="PF02746">
    <property type="entry name" value="MR_MLE_N"/>
    <property type="match status" value="1"/>
</dbReference>
<dbReference type="InterPro" id="IPR029065">
    <property type="entry name" value="Enolase_C-like"/>
</dbReference>
<evidence type="ECO:0000313" key="5">
    <source>
        <dbReference type="EMBL" id="NGY64731.1"/>
    </source>
</evidence>
<evidence type="ECO:0000256" key="2">
    <source>
        <dbReference type="ARBA" id="ARBA00022723"/>
    </source>
</evidence>
<keyword evidence="6" id="KW-1185">Reference proteome</keyword>
<dbReference type="Gene3D" id="3.20.20.120">
    <property type="entry name" value="Enolase-like C-terminal domain"/>
    <property type="match status" value="1"/>
</dbReference>
<dbReference type="Pfam" id="PF13378">
    <property type="entry name" value="MR_MLE_C"/>
    <property type="match status" value="1"/>
</dbReference>
<gene>
    <name evidence="5" type="ORF">G7043_38050</name>
</gene>
<dbReference type="SUPFAM" id="SSF51604">
    <property type="entry name" value="Enolase C-terminal domain-like"/>
    <property type="match status" value="1"/>
</dbReference>
<dbReference type="GO" id="GO:0016836">
    <property type="term" value="F:hydro-lyase activity"/>
    <property type="evidence" value="ECO:0007669"/>
    <property type="project" value="TreeGrafter"/>
</dbReference>
<dbReference type="GO" id="GO:0016052">
    <property type="term" value="P:carbohydrate catabolic process"/>
    <property type="evidence" value="ECO:0007669"/>
    <property type="project" value="TreeGrafter"/>
</dbReference>
<dbReference type="InterPro" id="IPR013341">
    <property type="entry name" value="Mandelate_racemase_N_dom"/>
</dbReference>
<dbReference type="InterPro" id="IPR013342">
    <property type="entry name" value="Mandelate_racemase_C"/>
</dbReference>
<reference evidence="5 6" key="1">
    <citation type="submission" date="2020-03" db="EMBL/GenBank/DDBJ databases">
        <title>Isolation and identification of active actinomycetes.</title>
        <authorList>
            <person name="Sun X."/>
        </authorList>
    </citation>
    <scope>NUCLEOTIDE SEQUENCE [LARGE SCALE GENOMIC DNA]</scope>
    <source>
        <strain evidence="5 6">NEAU-D13</strain>
    </source>
</reference>
<dbReference type="GO" id="GO:0000287">
    <property type="term" value="F:magnesium ion binding"/>
    <property type="evidence" value="ECO:0007669"/>
    <property type="project" value="TreeGrafter"/>
</dbReference>
<name>A0A7C9RVT6_9PSEU</name>
<dbReference type="EMBL" id="JAAMPJ010000013">
    <property type="protein sequence ID" value="NGY64731.1"/>
    <property type="molecule type" value="Genomic_DNA"/>
</dbReference>
<dbReference type="InterPro" id="IPR036849">
    <property type="entry name" value="Enolase-like_C_sf"/>
</dbReference>
<dbReference type="Proteomes" id="UP000481360">
    <property type="component" value="Unassembled WGS sequence"/>
</dbReference>
<feature type="domain" description="Mandelate racemase/muconate lactonizing enzyme C-terminal" evidence="4">
    <location>
        <begin position="152"/>
        <end position="255"/>
    </location>
</feature>
<dbReference type="PANTHER" id="PTHR13794:SF58">
    <property type="entry name" value="MITOCHONDRIAL ENOLASE SUPERFAMILY MEMBER 1"/>
    <property type="match status" value="1"/>
</dbReference>
<dbReference type="PANTHER" id="PTHR13794">
    <property type="entry name" value="ENOLASE SUPERFAMILY, MANDELATE RACEMASE"/>
    <property type="match status" value="1"/>
</dbReference>
<dbReference type="Gene3D" id="3.30.390.10">
    <property type="entry name" value="Enolase-like, N-terminal domain"/>
    <property type="match status" value="1"/>
</dbReference>
<evidence type="ECO:0000256" key="3">
    <source>
        <dbReference type="ARBA" id="ARBA00022842"/>
    </source>
</evidence>
<evidence type="ECO:0000313" key="6">
    <source>
        <dbReference type="Proteomes" id="UP000481360"/>
    </source>
</evidence>
<protein>
    <submittedName>
        <fullName evidence="5">Enolase</fullName>
    </submittedName>
</protein>
<dbReference type="SUPFAM" id="SSF54826">
    <property type="entry name" value="Enolase N-terminal domain-like"/>
    <property type="match status" value="1"/>
</dbReference>
<keyword evidence="2" id="KW-0479">Metal-binding</keyword>
<dbReference type="InterPro" id="IPR029017">
    <property type="entry name" value="Enolase-like_N"/>
</dbReference>